<protein>
    <submittedName>
        <fullName evidence="1">Uncharacterized protein</fullName>
    </submittedName>
</protein>
<evidence type="ECO:0000313" key="2">
    <source>
        <dbReference type="Proteomes" id="UP000005408"/>
    </source>
</evidence>
<sequence>MEGLERFLRDIDEDLVCYKEEFIKLAVKSDSTLKYLRPHEVESMNIPPVYKRMLIDRKVNLQTPLHKKDELNDIKHKPNLPSAISIPGNPISKSSCDNCHRKGHRSIMNQGNKSCPFMKCEGYHACGQEGKHPGHKHQ</sequence>
<dbReference type="EnsemblMetazoa" id="G20260.1">
    <property type="protein sequence ID" value="G20260.1:cds"/>
    <property type="gene ID" value="G20260"/>
</dbReference>
<dbReference type="AlphaFoldDB" id="A0A8W8JS47"/>
<organism evidence="1 2">
    <name type="scientific">Magallana gigas</name>
    <name type="common">Pacific oyster</name>
    <name type="synonym">Crassostrea gigas</name>
    <dbReference type="NCBI Taxonomy" id="29159"/>
    <lineage>
        <taxon>Eukaryota</taxon>
        <taxon>Metazoa</taxon>
        <taxon>Spiralia</taxon>
        <taxon>Lophotrochozoa</taxon>
        <taxon>Mollusca</taxon>
        <taxon>Bivalvia</taxon>
        <taxon>Autobranchia</taxon>
        <taxon>Pteriomorphia</taxon>
        <taxon>Ostreida</taxon>
        <taxon>Ostreoidea</taxon>
        <taxon>Ostreidae</taxon>
        <taxon>Magallana</taxon>
    </lineage>
</organism>
<accession>A0A8W8JS47</accession>
<evidence type="ECO:0000313" key="1">
    <source>
        <dbReference type="EnsemblMetazoa" id="G20260.1:cds"/>
    </source>
</evidence>
<reference evidence="1" key="1">
    <citation type="submission" date="2022-08" db="UniProtKB">
        <authorList>
            <consortium name="EnsemblMetazoa"/>
        </authorList>
    </citation>
    <scope>IDENTIFICATION</scope>
    <source>
        <strain evidence="1">05x7-T-G4-1.051#20</strain>
    </source>
</reference>
<dbReference type="Proteomes" id="UP000005408">
    <property type="component" value="Unassembled WGS sequence"/>
</dbReference>
<name>A0A8W8JS47_MAGGI</name>
<proteinExistence type="predicted"/>
<keyword evidence="2" id="KW-1185">Reference proteome</keyword>